<dbReference type="Pfam" id="PF13505">
    <property type="entry name" value="OMP_b-brl"/>
    <property type="match status" value="1"/>
</dbReference>
<sequence>MKNTILKSVLVSLMFLCIMTSYAQSQPVSNSFDVIIKKNGDIVYGLVTEVDLQYVKYKRTDIPDGPIYTMPRTDVYAISYRNQVKDILAPTDSSLFKRSVSPPPAAVSVDTARVDTVSKEGQKESPDKKVDKFFARENFSQPEIHFHLGFIRGFTKVSNISQYTSALRFPGIGFSYDAQFKENFRLGITFGVAGFRFTQNEYDSYDSLQIDRKLNETLLLLNAYAKRRFGTGRAKPYILVGIGINGSFLKSESVLAVDNNNDRMLQVRSNSRAFSLGIQARIGVDYEAQPGLMVFGDIGAGLTILQFGIGYKL</sequence>
<organism evidence="4 5">
    <name type="scientific">Xanthocytophaga flava</name>
    <dbReference type="NCBI Taxonomy" id="3048013"/>
    <lineage>
        <taxon>Bacteria</taxon>
        <taxon>Pseudomonadati</taxon>
        <taxon>Bacteroidota</taxon>
        <taxon>Cytophagia</taxon>
        <taxon>Cytophagales</taxon>
        <taxon>Rhodocytophagaceae</taxon>
        <taxon>Xanthocytophaga</taxon>
    </lineage>
</organism>
<proteinExistence type="predicted"/>
<evidence type="ECO:0000313" key="4">
    <source>
        <dbReference type="EMBL" id="MDJ1493946.1"/>
    </source>
</evidence>
<dbReference type="SUPFAM" id="SSF56925">
    <property type="entry name" value="OMPA-like"/>
    <property type="match status" value="1"/>
</dbReference>
<dbReference type="EMBL" id="JASJOT010000007">
    <property type="protein sequence ID" value="MDJ1493946.1"/>
    <property type="molecule type" value="Genomic_DNA"/>
</dbReference>
<dbReference type="InterPro" id="IPR027385">
    <property type="entry name" value="Beta-barrel_OMP"/>
</dbReference>
<evidence type="ECO:0000313" key="5">
    <source>
        <dbReference type="Proteomes" id="UP001228581"/>
    </source>
</evidence>
<reference evidence="4 5" key="1">
    <citation type="submission" date="2023-05" db="EMBL/GenBank/DDBJ databases">
        <authorList>
            <person name="Zhang X."/>
        </authorList>
    </citation>
    <scope>NUCLEOTIDE SEQUENCE [LARGE SCALE GENOMIC DNA]</scope>
    <source>
        <strain evidence="4 5">DM2B3-1</strain>
    </source>
</reference>
<comment type="caution">
    <text evidence="4">The sequence shown here is derived from an EMBL/GenBank/DDBJ whole genome shotgun (WGS) entry which is preliminary data.</text>
</comment>
<evidence type="ECO:0000256" key="2">
    <source>
        <dbReference type="SAM" id="SignalP"/>
    </source>
</evidence>
<protein>
    <submittedName>
        <fullName evidence="4">Outer membrane beta-barrel protein</fullName>
    </submittedName>
</protein>
<keyword evidence="1 2" id="KW-0732">Signal</keyword>
<evidence type="ECO:0000256" key="1">
    <source>
        <dbReference type="ARBA" id="ARBA00022729"/>
    </source>
</evidence>
<name>A0ABT7CJN4_9BACT</name>
<accession>A0ABT7CJN4</accession>
<dbReference type="InterPro" id="IPR011250">
    <property type="entry name" value="OMP/PagP_B-barrel"/>
</dbReference>
<evidence type="ECO:0000259" key="3">
    <source>
        <dbReference type="Pfam" id="PF13505"/>
    </source>
</evidence>
<feature type="chain" id="PRO_5045918606" evidence="2">
    <location>
        <begin position="24"/>
        <end position="313"/>
    </location>
</feature>
<gene>
    <name evidence="4" type="ORF">QNI19_13465</name>
</gene>
<dbReference type="Proteomes" id="UP001228581">
    <property type="component" value="Unassembled WGS sequence"/>
</dbReference>
<feature type="signal peptide" evidence="2">
    <location>
        <begin position="1"/>
        <end position="23"/>
    </location>
</feature>
<feature type="domain" description="Outer membrane protein beta-barrel" evidence="3">
    <location>
        <begin position="153"/>
        <end position="299"/>
    </location>
</feature>
<keyword evidence="5" id="KW-1185">Reference proteome</keyword>
<dbReference type="RefSeq" id="WP_313996695.1">
    <property type="nucleotide sequence ID" value="NZ_JASJOT010000007.1"/>
</dbReference>
<dbReference type="Gene3D" id="2.40.160.20">
    <property type="match status" value="1"/>
</dbReference>